<proteinExistence type="predicted"/>
<dbReference type="PROSITE" id="PS51352">
    <property type="entry name" value="THIOREDOXIN_2"/>
    <property type="match status" value="1"/>
</dbReference>
<dbReference type="Pfam" id="PF14559">
    <property type="entry name" value="TPR_19"/>
    <property type="match status" value="1"/>
</dbReference>
<dbReference type="Gene3D" id="1.25.40.10">
    <property type="entry name" value="Tetratricopeptide repeat domain"/>
    <property type="match status" value="2"/>
</dbReference>
<dbReference type="STRING" id="320778.ABT57_22100"/>
<dbReference type="Pfam" id="PF00085">
    <property type="entry name" value="Thioredoxin"/>
    <property type="match status" value="1"/>
</dbReference>
<dbReference type="InterPro" id="IPR013766">
    <property type="entry name" value="Thioredoxin_domain"/>
</dbReference>
<feature type="domain" description="Thioredoxin" evidence="1">
    <location>
        <begin position="1"/>
        <end position="112"/>
    </location>
</feature>
<dbReference type="OrthoDB" id="9790390at2"/>
<dbReference type="PANTHER" id="PTHR45663:SF11">
    <property type="entry name" value="GEO12009P1"/>
    <property type="match status" value="1"/>
</dbReference>
<keyword evidence="3" id="KW-1185">Reference proteome</keyword>
<dbReference type="Gene3D" id="3.40.30.10">
    <property type="entry name" value="Glutaredoxin"/>
    <property type="match status" value="1"/>
</dbReference>
<evidence type="ECO:0000313" key="3">
    <source>
        <dbReference type="Proteomes" id="UP000035909"/>
    </source>
</evidence>
<dbReference type="GO" id="GO:0045454">
    <property type="term" value="P:cell redox homeostasis"/>
    <property type="evidence" value="ECO:0007669"/>
    <property type="project" value="TreeGrafter"/>
</dbReference>
<name>A0A0J1H0L4_9GAMM</name>
<protein>
    <recommendedName>
        <fullName evidence="1">Thioredoxin domain-containing protein</fullName>
    </recommendedName>
</protein>
<sequence>MYDPQVSIELNEQNLHQVIEQSMQTPVIISFWASSMPETAEVNHLLERIVASYQGQVVLATLNCEAQPMVAGQFGVRSLPTVALFKNGQPVDGAAGPQTEQSLREMLSKHLPSQEELALKNALAQVDEKQYNEALPVLRELAAKFEQNSVINLAMAECLLETSQFDEAELLLATIPMQDQDAKFKGLIAKLELHKQASDSPEIRLLEEKLTAEPENQEIAFELAVQYSQVDRTEEALELLLKLLRKNINFADGAAKKTMMDILTALGQGNAIASKYRRQLYALLY</sequence>
<dbReference type="GO" id="GO:0005829">
    <property type="term" value="C:cytosol"/>
    <property type="evidence" value="ECO:0007669"/>
    <property type="project" value="TreeGrafter"/>
</dbReference>
<comment type="caution">
    <text evidence="2">The sequence shown here is derived from an EMBL/GenBank/DDBJ whole genome shotgun (WGS) entry which is preliminary data.</text>
</comment>
<evidence type="ECO:0000259" key="1">
    <source>
        <dbReference type="PROSITE" id="PS51352"/>
    </source>
</evidence>
<evidence type="ECO:0000313" key="2">
    <source>
        <dbReference type="EMBL" id="KLV05344.1"/>
    </source>
</evidence>
<dbReference type="SUPFAM" id="SSF52833">
    <property type="entry name" value="Thioredoxin-like"/>
    <property type="match status" value="1"/>
</dbReference>
<dbReference type="GO" id="GO:0015035">
    <property type="term" value="F:protein-disulfide reductase activity"/>
    <property type="evidence" value="ECO:0007669"/>
    <property type="project" value="TreeGrafter"/>
</dbReference>
<dbReference type="Pfam" id="PF14561">
    <property type="entry name" value="TPR_20"/>
    <property type="match status" value="1"/>
</dbReference>
<dbReference type="CDD" id="cd02956">
    <property type="entry name" value="ybbN"/>
    <property type="match status" value="1"/>
</dbReference>
<dbReference type="InterPro" id="IPR011990">
    <property type="entry name" value="TPR-like_helical_dom_sf"/>
</dbReference>
<dbReference type="AlphaFoldDB" id="A0A0J1H0L4"/>
<dbReference type="PATRIC" id="fig|320778.3.peg.4741"/>
<dbReference type="GO" id="GO:0006950">
    <property type="term" value="P:response to stress"/>
    <property type="evidence" value="ECO:0007669"/>
    <property type="project" value="UniProtKB-ARBA"/>
</dbReference>
<reference evidence="2 3" key="1">
    <citation type="submission" date="2015-05" db="EMBL/GenBank/DDBJ databases">
        <title>Photobacterium galathea sp. nov.</title>
        <authorList>
            <person name="Machado H."/>
            <person name="Gram L."/>
        </authorList>
    </citation>
    <scope>NUCLEOTIDE SEQUENCE [LARGE SCALE GENOMIC DNA]</scope>
    <source>
        <strain evidence="2 3">DSM 22954</strain>
    </source>
</reference>
<dbReference type="InterPro" id="IPR036249">
    <property type="entry name" value="Thioredoxin-like_sf"/>
</dbReference>
<dbReference type="PANTHER" id="PTHR45663">
    <property type="entry name" value="GEO12009P1"/>
    <property type="match status" value="1"/>
</dbReference>
<dbReference type="RefSeq" id="WP_047887428.1">
    <property type="nucleotide sequence ID" value="NZ_CP071325.1"/>
</dbReference>
<gene>
    <name evidence="2" type="ORF">ABT57_22100</name>
</gene>
<organism evidence="2 3">
    <name type="scientific">Photobacterium ganghwense</name>
    <dbReference type="NCBI Taxonomy" id="320778"/>
    <lineage>
        <taxon>Bacteria</taxon>
        <taxon>Pseudomonadati</taxon>
        <taxon>Pseudomonadota</taxon>
        <taxon>Gammaproteobacteria</taxon>
        <taxon>Vibrionales</taxon>
        <taxon>Vibrionaceae</taxon>
        <taxon>Photobacterium</taxon>
    </lineage>
</organism>
<dbReference type="Proteomes" id="UP000035909">
    <property type="component" value="Unassembled WGS sequence"/>
</dbReference>
<dbReference type="SUPFAM" id="SSF48452">
    <property type="entry name" value="TPR-like"/>
    <property type="match status" value="1"/>
</dbReference>
<accession>A0A0J1H0L4</accession>
<dbReference type="EMBL" id="LDOU01000026">
    <property type="protein sequence ID" value="KLV05344.1"/>
    <property type="molecule type" value="Genomic_DNA"/>
</dbReference>